<organism evidence="5 6">
    <name type="scientific">Quercus suber</name>
    <name type="common">Cork oak</name>
    <dbReference type="NCBI Taxonomy" id="58331"/>
    <lineage>
        <taxon>Eukaryota</taxon>
        <taxon>Viridiplantae</taxon>
        <taxon>Streptophyta</taxon>
        <taxon>Embryophyta</taxon>
        <taxon>Tracheophyta</taxon>
        <taxon>Spermatophyta</taxon>
        <taxon>Magnoliopsida</taxon>
        <taxon>eudicotyledons</taxon>
        <taxon>Gunneridae</taxon>
        <taxon>Pentapetalae</taxon>
        <taxon>rosids</taxon>
        <taxon>fabids</taxon>
        <taxon>Fagales</taxon>
        <taxon>Fagaceae</taxon>
        <taxon>Quercus</taxon>
    </lineage>
</organism>
<feature type="signal peptide" evidence="3">
    <location>
        <begin position="1"/>
        <end position="24"/>
    </location>
</feature>
<proteinExistence type="predicted"/>
<protein>
    <submittedName>
        <fullName evidence="5">Xyloglucan endotransglucosylase/hydrolase protein 10</fullName>
    </submittedName>
</protein>
<dbReference type="PANTHER" id="PTHR31062">
    <property type="entry name" value="XYLOGLUCAN ENDOTRANSGLUCOSYLASE/HYDROLASE PROTEIN 8-RELATED"/>
    <property type="match status" value="1"/>
</dbReference>
<reference evidence="5 6" key="1">
    <citation type="journal article" date="2018" name="Sci. Data">
        <title>The draft genome sequence of cork oak.</title>
        <authorList>
            <person name="Ramos A.M."/>
            <person name="Usie A."/>
            <person name="Barbosa P."/>
            <person name="Barros P.M."/>
            <person name="Capote T."/>
            <person name="Chaves I."/>
            <person name="Simoes F."/>
            <person name="Abreu I."/>
            <person name="Carrasquinho I."/>
            <person name="Faro C."/>
            <person name="Guimaraes J.B."/>
            <person name="Mendonca D."/>
            <person name="Nobrega F."/>
            <person name="Rodrigues L."/>
            <person name="Saibo N.J.M."/>
            <person name="Varela M.C."/>
            <person name="Egas C."/>
            <person name="Matos J."/>
            <person name="Miguel C.M."/>
            <person name="Oliveira M.M."/>
            <person name="Ricardo C.P."/>
            <person name="Goncalves S."/>
        </authorList>
    </citation>
    <scope>NUCLEOTIDE SEQUENCE [LARGE SCALE GENOMIC DNA]</scope>
    <source>
        <strain evidence="6">cv. HL8</strain>
    </source>
</reference>
<dbReference type="EMBL" id="PKMF04000396">
    <property type="protein sequence ID" value="KAK7833861.1"/>
    <property type="molecule type" value="Genomic_DNA"/>
</dbReference>
<dbReference type="AlphaFoldDB" id="A0AAW0K5Q8"/>
<keyword evidence="6" id="KW-1185">Reference proteome</keyword>
<dbReference type="Gene3D" id="2.60.120.200">
    <property type="match status" value="2"/>
</dbReference>
<keyword evidence="3" id="KW-0732">Signal</keyword>
<sequence>MNNNHKLIALIGLLVLEMVQNSVASVVSTGDFNKDFFVIWSPSHVNTSSDGQTRSLKLDQESGSGFSSNQMFLFGQIDMQIKLVPGDSAGTVVAYYLTSDQPNRDELDFEFLGNVDGKSYILQTNVFADGFDNREERINLWFDPTKDFHTYSILWNLHQIVFMVDWIPIRVYRNHADKGVGFPRWQPMSIKISLWNGDSWATNGGRDKIDWSKGPFLASFGNYKIDACVWKGNARFWNYNQDFIIEYPPNHVYTSPDGRFRTLSLDHDSGSVFTSKEKLLFGQFDMQIKLGPGRSAGLVVAFYLKSGDVNNRDDVDFEFLGNVIGKPYGLQTNIFSDGIGNREQRIHLWFDPTKDFHTYSILWNIYLIMYATLSNITSSIALHLYLINLCQKVLSFFIFKKKKKKGFIF</sequence>
<dbReference type="Proteomes" id="UP000237347">
    <property type="component" value="Unassembled WGS sequence"/>
</dbReference>
<feature type="domain" description="GH16" evidence="4">
    <location>
        <begin position="16"/>
        <end position="220"/>
    </location>
</feature>
<dbReference type="SUPFAM" id="SSF49899">
    <property type="entry name" value="Concanavalin A-like lectins/glucanases"/>
    <property type="match status" value="2"/>
</dbReference>
<dbReference type="GO" id="GO:0005975">
    <property type="term" value="P:carbohydrate metabolic process"/>
    <property type="evidence" value="ECO:0007669"/>
    <property type="project" value="InterPro"/>
</dbReference>
<evidence type="ECO:0000256" key="1">
    <source>
        <dbReference type="ARBA" id="ARBA00022801"/>
    </source>
</evidence>
<accession>A0AAW0K5Q8</accession>
<keyword evidence="2" id="KW-0326">Glycosidase</keyword>
<keyword evidence="1" id="KW-0378">Hydrolase</keyword>
<evidence type="ECO:0000256" key="2">
    <source>
        <dbReference type="ARBA" id="ARBA00023295"/>
    </source>
</evidence>
<feature type="chain" id="PRO_5043418372" evidence="3">
    <location>
        <begin position="25"/>
        <end position="409"/>
    </location>
</feature>
<dbReference type="InterPro" id="IPR044791">
    <property type="entry name" value="Beta-glucanase/XTH"/>
</dbReference>
<gene>
    <name evidence="5" type="primary">XTH10</name>
    <name evidence="5" type="ORF">CFP56_025154</name>
</gene>
<comment type="caution">
    <text evidence="5">The sequence shown here is derived from an EMBL/GenBank/DDBJ whole genome shotgun (WGS) entry which is preliminary data.</text>
</comment>
<name>A0AAW0K5Q8_QUESU</name>
<evidence type="ECO:0000256" key="3">
    <source>
        <dbReference type="SAM" id="SignalP"/>
    </source>
</evidence>
<evidence type="ECO:0000313" key="5">
    <source>
        <dbReference type="EMBL" id="KAK7833861.1"/>
    </source>
</evidence>
<dbReference type="InterPro" id="IPR000757">
    <property type="entry name" value="Beta-glucanase-like"/>
</dbReference>
<dbReference type="GO" id="GO:0004553">
    <property type="term" value="F:hydrolase activity, hydrolyzing O-glycosyl compounds"/>
    <property type="evidence" value="ECO:0007669"/>
    <property type="project" value="InterPro"/>
</dbReference>
<dbReference type="Pfam" id="PF00722">
    <property type="entry name" value="Glyco_hydro_16"/>
    <property type="match status" value="2"/>
</dbReference>
<dbReference type="PROSITE" id="PS51762">
    <property type="entry name" value="GH16_2"/>
    <property type="match status" value="2"/>
</dbReference>
<dbReference type="InterPro" id="IPR013320">
    <property type="entry name" value="ConA-like_dom_sf"/>
</dbReference>
<evidence type="ECO:0000259" key="4">
    <source>
        <dbReference type="PROSITE" id="PS51762"/>
    </source>
</evidence>
<feature type="domain" description="GH16" evidence="4">
    <location>
        <begin position="218"/>
        <end position="409"/>
    </location>
</feature>
<evidence type="ECO:0000313" key="6">
    <source>
        <dbReference type="Proteomes" id="UP000237347"/>
    </source>
</evidence>